<dbReference type="EMBL" id="JAULSN010000001">
    <property type="protein sequence ID" value="KAK3384444.1"/>
    <property type="molecule type" value="Genomic_DNA"/>
</dbReference>
<feature type="region of interest" description="Disordered" evidence="1">
    <location>
        <begin position="1"/>
        <end position="70"/>
    </location>
</feature>
<feature type="region of interest" description="Disordered" evidence="1">
    <location>
        <begin position="254"/>
        <end position="421"/>
    </location>
</feature>
<feature type="compositionally biased region" description="Polar residues" evidence="1">
    <location>
        <begin position="1"/>
        <end position="14"/>
    </location>
</feature>
<keyword evidence="3" id="KW-1185">Reference proteome</keyword>
<reference evidence="2" key="2">
    <citation type="submission" date="2023-06" db="EMBL/GenBank/DDBJ databases">
        <authorList>
            <consortium name="Lawrence Berkeley National Laboratory"/>
            <person name="Haridas S."/>
            <person name="Hensen N."/>
            <person name="Bonometti L."/>
            <person name="Westerberg I."/>
            <person name="Brannstrom I.O."/>
            <person name="Guillou S."/>
            <person name="Cros-Aarteil S."/>
            <person name="Calhoun S."/>
            <person name="Kuo A."/>
            <person name="Mondo S."/>
            <person name="Pangilinan J."/>
            <person name="Riley R."/>
            <person name="Labutti K."/>
            <person name="Andreopoulos B."/>
            <person name="Lipzen A."/>
            <person name="Chen C."/>
            <person name="Yanf M."/>
            <person name="Daum C."/>
            <person name="Ng V."/>
            <person name="Clum A."/>
            <person name="Steindorff A."/>
            <person name="Ohm R."/>
            <person name="Martin F."/>
            <person name="Silar P."/>
            <person name="Natvig D."/>
            <person name="Lalanne C."/>
            <person name="Gautier V."/>
            <person name="Ament-Velasquez S.L."/>
            <person name="Kruys A."/>
            <person name="Hutchinson M.I."/>
            <person name="Powell A.J."/>
            <person name="Barry K."/>
            <person name="Miller A.N."/>
            <person name="Grigoriev I.V."/>
            <person name="Debuchy R."/>
            <person name="Gladieux P."/>
            <person name="Thoren M.H."/>
            <person name="Johannesson H."/>
        </authorList>
    </citation>
    <scope>NUCLEOTIDE SEQUENCE</scope>
    <source>
        <strain evidence="2">CBS 958.72</strain>
    </source>
</reference>
<protein>
    <submittedName>
        <fullName evidence="2">Uncharacterized protein</fullName>
    </submittedName>
</protein>
<feature type="compositionally biased region" description="Basic and acidic residues" evidence="1">
    <location>
        <begin position="302"/>
        <end position="317"/>
    </location>
</feature>
<organism evidence="2 3">
    <name type="scientific">Lasiosphaeria ovina</name>
    <dbReference type="NCBI Taxonomy" id="92902"/>
    <lineage>
        <taxon>Eukaryota</taxon>
        <taxon>Fungi</taxon>
        <taxon>Dikarya</taxon>
        <taxon>Ascomycota</taxon>
        <taxon>Pezizomycotina</taxon>
        <taxon>Sordariomycetes</taxon>
        <taxon>Sordariomycetidae</taxon>
        <taxon>Sordariales</taxon>
        <taxon>Lasiosphaeriaceae</taxon>
        <taxon>Lasiosphaeria</taxon>
    </lineage>
</organism>
<accession>A0AAE0TYT7</accession>
<evidence type="ECO:0000313" key="2">
    <source>
        <dbReference type="EMBL" id="KAK3384444.1"/>
    </source>
</evidence>
<name>A0AAE0TYT7_9PEZI</name>
<feature type="compositionally biased region" description="Low complexity" evidence="1">
    <location>
        <begin position="358"/>
        <end position="376"/>
    </location>
</feature>
<sequence length="421" mass="46415">MRPPTLWNSPVSVHTSSLTCSLRRPRSRSSPELSFSGESSTQPSAYQSTPPPTMATDDGGAMFPGGGGDGGGVKFEPSMLNSIFTAPSLPFWALASGFTNQWYQTQISDAVRYAAMAIHRPLDVREARAIAEHTATGFHLQATYEPPIWIASAWLMERRYRATLRLPFWKPDPAKYNISSFPSIAKPTLVGPQARLAWIAMRFIVYGGVTHYAITGPLIFFWGRAVTMAGFLGDDDLQEFREKLKMQQAQRAGGLISGMGEMPQKPQQDEEEGATYSSYGGASEGTSAPAPRKSAWQARWENTQRQKQEAEVRRRAQDDDDADLFDDASPVAPSAPPAAASSAPQTGSAWERLRKNPAAEAGASQGWAARRQQQQQNSTKDDEYVYSTQDRNTASEKEKAQREFDAMLERERTGQGSNSRF</sequence>
<reference evidence="2" key="1">
    <citation type="journal article" date="2023" name="Mol. Phylogenet. Evol.">
        <title>Genome-scale phylogeny and comparative genomics of the fungal order Sordariales.</title>
        <authorList>
            <person name="Hensen N."/>
            <person name="Bonometti L."/>
            <person name="Westerberg I."/>
            <person name="Brannstrom I.O."/>
            <person name="Guillou S."/>
            <person name="Cros-Aarteil S."/>
            <person name="Calhoun S."/>
            <person name="Haridas S."/>
            <person name="Kuo A."/>
            <person name="Mondo S."/>
            <person name="Pangilinan J."/>
            <person name="Riley R."/>
            <person name="LaButti K."/>
            <person name="Andreopoulos B."/>
            <person name="Lipzen A."/>
            <person name="Chen C."/>
            <person name="Yan M."/>
            <person name="Daum C."/>
            <person name="Ng V."/>
            <person name="Clum A."/>
            <person name="Steindorff A."/>
            <person name="Ohm R.A."/>
            <person name="Martin F."/>
            <person name="Silar P."/>
            <person name="Natvig D.O."/>
            <person name="Lalanne C."/>
            <person name="Gautier V."/>
            <person name="Ament-Velasquez S.L."/>
            <person name="Kruys A."/>
            <person name="Hutchinson M.I."/>
            <person name="Powell A.J."/>
            <person name="Barry K."/>
            <person name="Miller A.N."/>
            <person name="Grigoriev I.V."/>
            <person name="Debuchy R."/>
            <person name="Gladieux P."/>
            <person name="Hiltunen Thoren M."/>
            <person name="Johannesson H."/>
        </authorList>
    </citation>
    <scope>NUCLEOTIDE SEQUENCE</scope>
    <source>
        <strain evidence="2">CBS 958.72</strain>
    </source>
</reference>
<evidence type="ECO:0000256" key="1">
    <source>
        <dbReference type="SAM" id="MobiDB-lite"/>
    </source>
</evidence>
<dbReference type="Proteomes" id="UP001287356">
    <property type="component" value="Unassembled WGS sequence"/>
</dbReference>
<evidence type="ECO:0000313" key="3">
    <source>
        <dbReference type="Proteomes" id="UP001287356"/>
    </source>
</evidence>
<feature type="compositionally biased region" description="Basic and acidic residues" evidence="1">
    <location>
        <begin position="393"/>
        <end position="413"/>
    </location>
</feature>
<feature type="compositionally biased region" description="Low complexity" evidence="1">
    <location>
        <begin position="15"/>
        <end position="41"/>
    </location>
</feature>
<proteinExistence type="predicted"/>
<gene>
    <name evidence="2" type="ORF">B0T24DRAFT_608451</name>
</gene>
<dbReference type="AlphaFoldDB" id="A0AAE0TYT7"/>
<comment type="caution">
    <text evidence="2">The sequence shown here is derived from an EMBL/GenBank/DDBJ whole genome shotgun (WGS) entry which is preliminary data.</text>
</comment>
<feature type="compositionally biased region" description="Low complexity" evidence="1">
    <location>
        <begin position="327"/>
        <end position="344"/>
    </location>
</feature>
<feature type="compositionally biased region" description="Polar residues" evidence="1">
    <location>
        <begin position="275"/>
        <end position="286"/>
    </location>
</feature>